<sequence>MTEQYTPRENIADYLVELVNGELILLQSPVDWKEGEEMRKSEQQFGGIDINKLCEMVCENTEATEITYNQMYRMCEQLLQMEEAKPGSVFPK</sequence>
<organism evidence="1">
    <name type="scientific">Klebsiella phage phi1_175008</name>
    <dbReference type="NCBI Taxonomy" id="3127744"/>
    <lineage>
        <taxon>Viruses</taxon>
        <taxon>Duplodnaviria</taxon>
        <taxon>Heunggongvirae</taxon>
        <taxon>Uroviricota</taxon>
        <taxon>Caudoviricetes</taxon>
        <taxon>Stephanstirmvirinae</taxon>
    </lineage>
</organism>
<accession>A0AC61ZT73</accession>
<name>A0AC61ZT73_9CAUD</name>
<reference evidence="1" key="1">
    <citation type="submission" date="2024-02" db="EMBL/GenBank/DDBJ databases">
        <title>Klebsiella phages.</title>
        <authorList>
            <person name="Li J."/>
            <person name="Feng Y."/>
            <person name="Zong Z."/>
        </authorList>
    </citation>
    <scope>NUCLEOTIDE SEQUENCE</scope>
</reference>
<dbReference type="EMBL" id="PP357458">
    <property type="protein sequence ID" value="WWT41152.1"/>
    <property type="molecule type" value="Genomic_DNA"/>
</dbReference>
<evidence type="ECO:0000313" key="1">
    <source>
        <dbReference type="EMBL" id="WWT41152.1"/>
    </source>
</evidence>
<proteinExistence type="predicted"/>
<protein>
    <submittedName>
        <fullName evidence="1">Uncharacterized protein</fullName>
    </submittedName>
</protein>